<feature type="region of interest" description="Disordered" evidence="1">
    <location>
        <begin position="249"/>
        <end position="278"/>
    </location>
</feature>
<keyword evidence="3" id="KW-1185">Reference proteome</keyword>
<dbReference type="Proteomes" id="UP000245051">
    <property type="component" value="Chromosome"/>
</dbReference>
<dbReference type="InterPro" id="IPR029033">
    <property type="entry name" value="His_PPase_superfam"/>
</dbReference>
<dbReference type="SUPFAM" id="SSF53254">
    <property type="entry name" value="Phosphoglycerate mutase-like"/>
    <property type="match status" value="1"/>
</dbReference>
<dbReference type="Gene3D" id="3.40.50.1240">
    <property type="entry name" value="Phosphoglycerate mutase-like"/>
    <property type="match status" value="1"/>
</dbReference>
<organism evidence="2 3">
    <name type="scientific">Streptomyces spongiicola</name>
    <dbReference type="NCBI Taxonomy" id="1690221"/>
    <lineage>
        <taxon>Bacteria</taxon>
        <taxon>Bacillati</taxon>
        <taxon>Actinomycetota</taxon>
        <taxon>Actinomycetes</taxon>
        <taxon>Kitasatosporales</taxon>
        <taxon>Streptomycetaceae</taxon>
        <taxon>Streptomyces</taxon>
    </lineage>
</organism>
<protein>
    <submittedName>
        <fullName evidence="2">Histidine phosphatase family protein</fullName>
    </submittedName>
</protein>
<accession>A0ABN5KKP1</accession>
<dbReference type="InterPro" id="IPR013078">
    <property type="entry name" value="His_Pase_superF_clade-1"/>
</dbReference>
<dbReference type="EMBL" id="CP029254">
    <property type="protein sequence ID" value="AWK10300.1"/>
    <property type="molecule type" value="Genomic_DNA"/>
</dbReference>
<gene>
    <name evidence="2" type="ORF">DDQ41_16890</name>
</gene>
<name>A0ABN5KKP1_9ACTN</name>
<dbReference type="RefSeq" id="WP_109295243.1">
    <property type="nucleotide sequence ID" value="NZ_CP029254.1"/>
</dbReference>
<dbReference type="Pfam" id="PF00300">
    <property type="entry name" value="His_Phos_1"/>
    <property type="match status" value="1"/>
</dbReference>
<evidence type="ECO:0000256" key="1">
    <source>
        <dbReference type="SAM" id="MobiDB-lite"/>
    </source>
</evidence>
<reference evidence="2 3" key="1">
    <citation type="submission" date="2018-05" db="EMBL/GenBank/DDBJ databases">
        <title>Complete genome sequence of the Type Strain of Streptomyces spongiicola HNM0071, the producer of staurosporine.</title>
        <authorList>
            <person name="Zhou S."/>
            <person name="Huang X."/>
        </authorList>
    </citation>
    <scope>NUCLEOTIDE SEQUENCE [LARGE SCALE GENOMIC DNA]</scope>
    <source>
        <strain evidence="2 3">HNM0071</strain>
    </source>
</reference>
<evidence type="ECO:0000313" key="3">
    <source>
        <dbReference type="Proteomes" id="UP000245051"/>
    </source>
</evidence>
<feature type="compositionally biased region" description="Basic and acidic residues" evidence="1">
    <location>
        <begin position="184"/>
        <end position="196"/>
    </location>
</feature>
<sequence>MTVRLTFLCAAAGIREATGDGIRGTRNTVFGDGLPSERVLREAGAARAAMPPYLPSLRAPSMRCATVAAALGLQPDVETVLRDIDYGAWRGRTVEEVATADPDGFSAWLRDPDATPHGGESVRRLCRRTADWLEGLPADVGHALVIAEEAVVRALLVHALSAPARAFWRVDAPALCTISSPANDGRRAVRPGRDPGRMSGPVPVPGPVPGRMSGRPPVPCPPVPGAWGVSDVPDASAVVRYVGAARATEARSTARAARRGAGSGARSRTGRTDVGAAG</sequence>
<proteinExistence type="predicted"/>
<evidence type="ECO:0000313" key="2">
    <source>
        <dbReference type="EMBL" id="AWK10300.1"/>
    </source>
</evidence>
<feature type="region of interest" description="Disordered" evidence="1">
    <location>
        <begin position="184"/>
        <end position="203"/>
    </location>
</feature>